<dbReference type="PANTHER" id="PTHR10127">
    <property type="entry name" value="DISCOIDIN, CUB, EGF, LAMININ , AND ZINC METALLOPROTEASE DOMAIN CONTAINING"/>
    <property type="match status" value="1"/>
</dbReference>
<protein>
    <recommendedName>
        <fullName evidence="8">Peptidase M12A domain-containing protein</fullName>
    </recommendedName>
</protein>
<evidence type="ECO:0000256" key="7">
    <source>
        <dbReference type="ARBA" id="ARBA00023157"/>
    </source>
</evidence>
<dbReference type="InterPro" id="IPR000436">
    <property type="entry name" value="Sushi_SCR_CCP_dom"/>
</dbReference>
<dbReference type="CDD" id="cd00033">
    <property type="entry name" value="CCP"/>
    <property type="match status" value="1"/>
</dbReference>
<evidence type="ECO:0000313" key="9">
    <source>
        <dbReference type="EMBL" id="RWS17366.1"/>
    </source>
</evidence>
<dbReference type="PANTHER" id="PTHR10127:SF780">
    <property type="entry name" value="METALLOENDOPEPTIDASE"/>
    <property type="match status" value="1"/>
</dbReference>
<name>A0A443RQ00_9ACAR</name>
<keyword evidence="6" id="KW-0482">Metalloprotease</keyword>
<evidence type="ECO:0000256" key="5">
    <source>
        <dbReference type="ARBA" id="ARBA00022833"/>
    </source>
</evidence>
<evidence type="ECO:0000256" key="1">
    <source>
        <dbReference type="ARBA" id="ARBA00001947"/>
    </source>
</evidence>
<comment type="cofactor">
    <cofactor evidence="1">
        <name>Zn(2+)</name>
        <dbReference type="ChEBI" id="CHEBI:29105"/>
    </cofactor>
</comment>
<keyword evidence="2" id="KW-0645">Protease</keyword>
<accession>A0A443RQ00</accession>
<keyword evidence="5" id="KW-0862">Zinc</keyword>
<dbReference type="InterPro" id="IPR024079">
    <property type="entry name" value="MetalloPept_cat_dom_sf"/>
</dbReference>
<dbReference type="SUPFAM" id="SSF57535">
    <property type="entry name" value="Complement control module/SCR domain"/>
    <property type="match status" value="1"/>
</dbReference>
<dbReference type="GO" id="GO:0046872">
    <property type="term" value="F:metal ion binding"/>
    <property type="evidence" value="ECO:0007669"/>
    <property type="project" value="UniProtKB-KW"/>
</dbReference>
<reference evidence="9 10" key="1">
    <citation type="journal article" date="2018" name="Gigascience">
        <title>Genomes of trombidid mites reveal novel predicted allergens and laterally-transferred genes associated with secondary metabolism.</title>
        <authorList>
            <person name="Dong X."/>
            <person name="Chaisiri K."/>
            <person name="Xia D."/>
            <person name="Armstrong S.D."/>
            <person name="Fang Y."/>
            <person name="Donnelly M.J."/>
            <person name="Kadowaki T."/>
            <person name="McGarry J.W."/>
            <person name="Darby A.C."/>
            <person name="Makepeace B.L."/>
        </authorList>
    </citation>
    <scope>NUCLEOTIDE SEQUENCE [LARGE SCALE GENOMIC DNA]</scope>
    <source>
        <strain evidence="9">UoL-WK</strain>
    </source>
</reference>
<dbReference type="GO" id="GO:0006508">
    <property type="term" value="P:proteolysis"/>
    <property type="evidence" value="ECO:0007669"/>
    <property type="project" value="UniProtKB-KW"/>
</dbReference>
<dbReference type="Proteomes" id="UP000285301">
    <property type="component" value="Unassembled WGS sequence"/>
</dbReference>
<dbReference type="Pfam" id="PF01400">
    <property type="entry name" value="Astacin"/>
    <property type="match status" value="1"/>
</dbReference>
<dbReference type="EMBL" id="NCKU01000087">
    <property type="protein sequence ID" value="RWS17366.1"/>
    <property type="molecule type" value="Genomic_DNA"/>
</dbReference>
<comment type="caution">
    <text evidence="9">The sequence shown here is derived from an EMBL/GenBank/DDBJ whole genome shotgun (WGS) entry which is preliminary data.</text>
</comment>
<dbReference type="InterPro" id="IPR001506">
    <property type="entry name" value="Peptidase_M12A"/>
</dbReference>
<keyword evidence="3" id="KW-0479">Metal-binding</keyword>
<dbReference type="Gene3D" id="3.40.390.10">
    <property type="entry name" value="Collagenase (Catalytic Domain)"/>
    <property type="match status" value="1"/>
</dbReference>
<evidence type="ECO:0000256" key="4">
    <source>
        <dbReference type="ARBA" id="ARBA00022801"/>
    </source>
</evidence>
<keyword evidence="4" id="KW-0378">Hydrolase</keyword>
<evidence type="ECO:0000256" key="3">
    <source>
        <dbReference type="ARBA" id="ARBA00022723"/>
    </source>
</evidence>
<keyword evidence="7" id="KW-1015">Disulfide bond</keyword>
<dbReference type="GO" id="GO:0004222">
    <property type="term" value="F:metalloendopeptidase activity"/>
    <property type="evidence" value="ECO:0007669"/>
    <property type="project" value="InterPro"/>
</dbReference>
<evidence type="ECO:0000256" key="6">
    <source>
        <dbReference type="ARBA" id="ARBA00023049"/>
    </source>
</evidence>
<sequence length="542" mass="63248">MQIESMSDSSKKPNFYPIDFVNKLCPEYFGQYHEIYCPDCNYAACVIEGDILCPEFDLLGTLVYPSVPLQIFAWNKTDENGIYEIDLWIDIQYDSSRIMQNLNNVLKKIQEKVCIKFYEVAAYETTSDGLGNYLRDFKYRKMGRPYIWVRKTQCLCGITRIGAPEDKPGIKTIKYPFNFPYTTMYLSQDDATAINVTRLYKTNNIRTPPFGIGDKLDDIRCSNEANIFHLLAHALGLHHEHNRPDRDNYIFVNKKAIFHQQNDFINPELFFRNDNFELPFFERLRNLDFDDESLLLSQPFIWSQVEEVPVFSPLNPHLKPYLWGNKSEIKDSDFIKLQRIYGARGNCGAKNLPRSRGYFSKMRKKKKGCLNPETSSTTHRMLGDAIRTCKRNGQWSGYPPVCLSPQHVLLFCKKFDDDPRCYFMRRNGRVIEKRSISNVTINSQTYETQVMQPHSETICFRFYYNFASSALVEVFISDDNENEESVWKSESKEDIFDENEVEFEANVGLNKQLQIKISGSYNGDDFKNFVLNFFQVTDGECM</sequence>
<dbReference type="Gene3D" id="2.60.120.200">
    <property type="match status" value="1"/>
</dbReference>
<gene>
    <name evidence="9" type="ORF">B4U79_18931</name>
</gene>
<evidence type="ECO:0000259" key="8">
    <source>
        <dbReference type="Pfam" id="PF01400"/>
    </source>
</evidence>
<proteinExistence type="predicted"/>
<organism evidence="9 10">
    <name type="scientific">Dinothrombium tinctorium</name>
    <dbReference type="NCBI Taxonomy" id="1965070"/>
    <lineage>
        <taxon>Eukaryota</taxon>
        <taxon>Metazoa</taxon>
        <taxon>Ecdysozoa</taxon>
        <taxon>Arthropoda</taxon>
        <taxon>Chelicerata</taxon>
        <taxon>Arachnida</taxon>
        <taxon>Acari</taxon>
        <taxon>Acariformes</taxon>
        <taxon>Trombidiformes</taxon>
        <taxon>Prostigmata</taxon>
        <taxon>Anystina</taxon>
        <taxon>Parasitengona</taxon>
        <taxon>Trombidioidea</taxon>
        <taxon>Trombidiidae</taxon>
        <taxon>Dinothrombium</taxon>
    </lineage>
</organism>
<evidence type="ECO:0000313" key="10">
    <source>
        <dbReference type="Proteomes" id="UP000285301"/>
    </source>
</evidence>
<dbReference type="SUPFAM" id="SSF55486">
    <property type="entry name" value="Metalloproteases ('zincins'), catalytic domain"/>
    <property type="match status" value="1"/>
</dbReference>
<dbReference type="InterPro" id="IPR035976">
    <property type="entry name" value="Sushi/SCR/CCP_sf"/>
</dbReference>
<feature type="domain" description="Peptidase M12A" evidence="8">
    <location>
        <begin position="220"/>
        <end position="265"/>
    </location>
</feature>
<evidence type="ECO:0000256" key="2">
    <source>
        <dbReference type="ARBA" id="ARBA00022670"/>
    </source>
</evidence>
<dbReference type="AlphaFoldDB" id="A0A443RQ00"/>
<keyword evidence="10" id="KW-1185">Reference proteome</keyword>